<dbReference type="InterPro" id="IPR056820">
    <property type="entry name" value="TEN_TTR-like"/>
</dbReference>
<feature type="compositionally biased region" description="Low complexity" evidence="12">
    <location>
        <begin position="174"/>
        <end position="186"/>
    </location>
</feature>
<dbReference type="FunFam" id="2.120.10.30:FF:000033">
    <property type="entry name" value="teneurin-a isoform X3"/>
    <property type="match status" value="1"/>
</dbReference>
<evidence type="ECO:0000256" key="10">
    <source>
        <dbReference type="ARBA" id="ARBA00023157"/>
    </source>
</evidence>
<reference evidence="15 16" key="1">
    <citation type="submission" date="2024-04" db="EMBL/GenBank/DDBJ databases">
        <authorList>
            <person name="Rising A."/>
            <person name="Reimegard J."/>
            <person name="Sonavane S."/>
            <person name="Akerstrom W."/>
            <person name="Nylinder S."/>
            <person name="Hedman E."/>
            <person name="Kallberg Y."/>
        </authorList>
    </citation>
    <scope>NUCLEOTIDE SEQUENCE [LARGE SCALE GENOMIC DNA]</scope>
</reference>
<dbReference type="InterPro" id="IPR057627">
    <property type="entry name" value="FN-plug_TEN1-4"/>
</dbReference>
<keyword evidence="16" id="KW-1185">Reference proteome</keyword>
<evidence type="ECO:0000256" key="5">
    <source>
        <dbReference type="ARBA" id="ARBA00022536"/>
    </source>
</evidence>
<feature type="region of interest" description="Disordered" evidence="12">
    <location>
        <begin position="248"/>
        <end position="269"/>
    </location>
</feature>
<dbReference type="Proteomes" id="UP001497382">
    <property type="component" value="Unassembled WGS sequence"/>
</dbReference>
<dbReference type="InterPro" id="IPR000742">
    <property type="entry name" value="EGF"/>
</dbReference>
<feature type="disulfide bond" evidence="11">
    <location>
        <begin position="945"/>
        <end position="954"/>
    </location>
</feature>
<dbReference type="GO" id="GO:0042803">
    <property type="term" value="F:protein homodimerization activity"/>
    <property type="evidence" value="ECO:0007669"/>
    <property type="project" value="UniProtKB-ARBA"/>
</dbReference>
<dbReference type="Pfam" id="PF25020">
    <property type="entry name" value="TTR_TEN1-4"/>
    <property type="match status" value="1"/>
</dbReference>
<evidence type="ECO:0000256" key="12">
    <source>
        <dbReference type="SAM" id="MobiDB-lite"/>
    </source>
</evidence>
<dbReference type="SUPFAM" id="SSF69322">
    <property type="entry name" value="Tricorn protease domain 2"/>
    <property type="match status" value="1"/>
</dbReference>
<dbReference type="InterPro" id="IPR008969">
    <property type="entry name" value="CarboxyPept-like_regulatory"/>
</dbReference>
<feature type="compositionally biased region" description="Low complexity" evidence="12">
    <location>
        <begin position="207"/>
        <end position="230"/>
    </location>
</feature>
<dbReference type="Gene3D" id="2.120.10.30">
    <property type="entry name" value="TolB, C-terminal domain"/>
    <property type="match status" value="2"/>
</dbReference>
<evidence type="ECO:0000256" key="8">
    <source>
        <dbReference type="ARBA" id="ARBA00022989"/>
    </source>
</evidence>
<dbReference type="Pfam" id="PF23093">
    <property type="entry name" value="GBD_Tenm3"/>
    <property type="match status" value="1"/>
</dbReference>
<dbReference type="PANTHER" id="PTHR11219">
    <property type="entry name" value="TENEURIN AND N-ACETYLGLUCOSAMINE-1-PHOSPHODIESTER ALPHA-N-ACETYLGLUCOSAMINIDASE"/>
    <property type="match status" value="1"/>
</dbReference>
<dbReference type="PROSITE" id="PS00022">
    <property type="entry name" value="EGF_1"/>
    <property type="match status" value="4"/>
</dbReference>
<dbReference type="InterPro" id="IPR028916">
    <property type="entry name" value="Tox-GHH_dom"/>
</dbReference>
<comment type="caution">
    <text evidence="15">The sequence shown here is derived from an EMBL/GenBank/DDBJ whole genome shotgun (WGS) entry which is preliminary data.</text>
</comment>
<evidence type="ECO:0000256" key="1">
    <source>
        <dbReference type="ARBA" id="ARBA00004167"/>
    </source>
</evidence>
<dbReference type="Pfam" id="PF15636">
    <property type="entry name" value="Tox-GHH"/>
    <property type="match status" value="1"/>
</dbReference>
<dbReference type="GO" id="GO:0005886">
    <property type="term" value="C:plasma membrane"/>
    <property type="evidence" value="ECO:0007669"/>
    <property type="project" value="UniProtKB-SubCell"/>
</dbReference>
<evidence type="ECO:0000259" key="14">
    <source>
        <dbReference type="PROSITE" id="PS50026"/>
    </source>
</evidence>
<dbReference type="Pfam" id="PF23538">
    <property type="entry name" value="Teneurin_ABD"/>
    <property type="match status" value="1"/>
</dbReference>
<dbReference type="Gene3D" id="2.10.25.10">
    <property type="entry name" value="Laminin"/>
    <property type="match status" value="6"/>
</dbReference>
<dbReference type="InterPro" id="IPR056823">
    <property type="entry name" value="TEN-like_YD-shell"/>
</dbReference>
<name>A0AAV1YWS0_9ARAC</name>
<evidence type="ECO:0000256" key="7">
    <source>
        <dbReference type="ARBA" id="ARBA00022737"/>
    </source>
</evidence>
<dbReference type="SUPFAM" id="SSF101898">
    <property type="entry name" value="NHL repeat"/>
    <property type="match status" value="1"/>
</dbReference>
<feature type="compositionally biased region" description="Polar residues" evidence="12">
    <location>
        <begin position="30"/>
        <end position="39"/>
    </location>
</feature>
<evidence type="ECO:0000256" key="2">
    <source>
        <dbReference type="ARBA" id="ARBA00004236"/>
    </source>
</evidence>
<dbReference type="Pfam" id="PF25023">
    <property type="entry name" value="TEN_YD-shell"/>
    <property type="match status" value="1"/>
</dbReference>
<feature type="compositionally biased region" description="Basic and acidic residues" evidence="12">
    <location>
        <begin position="80"/>
        <end position="96"/>
    </location>
</feature>
<evidence type="ECO:0000256" key="9">
    <source>
        <dbReference type="ARBA" id="ARBA00023136"/>
    </source>
</evidence>
<dbReference type="SMART" id="SM00181">
    <property type="entry name" value="EGF"/>
    <property type="match status" value="8"/>
</dbReference>
<keyword evidence="8 13" id="KW-1133">Transmembrane helix</keyword>
<keyword evidence="10 11" id="KW-1015">Disulfide bond</keyword>
<feature type="region of interest" description="Disordered" evidence="12">
    <location>
        <begin position="140"/>
        <end position="234"/>
    </location>
</feature>
<dbReference type="FunFam" id="2.10.25.10:FF:000013">
    <property type="entry name" value="Teneurin transmembrane protein 4"/>
    <property type="match status" value="1"/>
</dbReference>
<evidence type="ECO:0000256" key="13">
    <source>
        <dbReference type="SAM" id="Phobius"/>
    </source>
</evidence>
<dbReference type="PANTHER" id="PTHR11219:SF69">
    <property type="entry name" value="TENEURIN-A"/>
    <property type="match status" value="1"/>
</dbReference>
<feature type="disulfide bond" evidence="11">
    <location>
        <begin position="926"/>
        <end position="943"/>
    </location>
</feature>
<dbReference type="Pfam" id="PF24329">
    <property type="entry name" value="FN-plug_TEN1-4"/>
    <property type="match status" value="1"/>
</dbReference>
<evidence type="ECO:0000256" key="4">
    <source>
        <dbReference type="ARBA" id="ARBA00022475"/>
    </source>
</evidence>
<evidence type="ECO:0000313" key="15">
    <source>
        <dbReference type="EMBL" id="CAL1263013.1"/>
    </source>
</evidence>
<proteinExistence type="inferred from homology"/>
<keyword evidence="5 11" id="KW-0245">EGF-like domain</keyword>
<dbReference type="InterPro" id="IPR056822">
    <property type="entry name" value="TEN_NHL"/>
</dbReference>
<dbReference type="Pfam" id="PF25024">
    <property type="entry name" value="EGF_TEN"/>
    <property type="match status" value="1"/>
</dbReference>
<comment type="caution">
    <text evidence="11">Lacks conserved residue(s) required for the propagation of feature annotation.</text>
</comment>
<dbReference type="EMBL" id="CAXIEN010000007">
    <property type="protein sequence ID" value="CAL1263013.1"/>
    <property type="molecule type" value="Genomic_DNA"/>
</dbReference>
<dbReference type="CDD" id="cd00054">
    <property type="entry name" value="EGF_CA"/>
    <property type="match status" value="2"/>
</dbReference>
<dbReference type="PROSITE" id="PS50026">
    <property type="entry name" value="EGF_3"/>
    <property type="match status" value="2"/>
</dbReference>
<feature type="compositionally biased region" description="Pro residues" evidence="12">
    <location>
        <begin position="255"/>
        <end position="264"/>
    </location>
</feature>
<feature type="region of interest" description="Disordered" evidence="12">
    <location>
        <begin position="315"/>
        <end position="384"/>
    </location>
</feature>
<feature type="transmembrane region" description="Helical" evidence="13">
    <location>
        <begin position="487"/>
        <end position="508"/>
    </location>
</feature>
<gene>
    <name evidence="15" type="ORF">LARSCL_LOCUS1325</name>
</gene>
<keyword evidence="7" id="KW-0677">Repeat</keyword>
<keyword evidence="6 13" id="KW-0812">Transmembrane</keyword>
<feature type="domain" description="EGF-like" evidence="14">
    <location>
        <begin position="918"/>
        <end position="955"/>
    </location>
</feature>
<evidence type="ECO:0000256" key="11">
    <source>
        <dbReference type="PROSITE-ProRule" id="PRU00076"/>
    </source>
</evidence>
<feature type="compositionally biased region" description="Polar residues" evidence="12">
    <location>
        <begin position="334"/>
        <end position="344"/>
    </location>
</feature>
<evidence type="ECO:0000313" key="16">
    <source>
        <dbReference type="Proteomes" id="UP001497382"/>
    </source>
</evidence>
<feature type="disulfide bond" evidence="11">
    <location>
        <begin position="768"/>
        <end position="777"/>
    </location>
</feature>
<keyword evidence="4" id="KW-1003">Cell membrane</keyword>
<feature type="compositionally biased region" description="Polar residues" evidence="12">
    <location>
        <begin position="140"/>
        <end position="150"/>
    </location>
</feature>
<dbReference type="SUPFAM" id="SSF49464">
    <property type="entry name" value="Carboxypeptidase regulatory domain-like"/>
    <property type="match status" value="1"/>
</dbReference>
<feature type="region of interest" description="Disordered" evidence="12">
    <location>
        <begin position="28"/>
        <end position="107"/>
    </location>
</feature>
<feature type="transmembrane region" description="Helical" evidence="13">
    <location>
        <begin position="457"/>
        <end position="475"/>
    </location>
</feature>
<dbReference type="InterPro" id="IPR051216">
    <property type="entry name" value="Teneurin"/>
</dbReference>
<evidence type="ECO:0000256" key="6">
    <source>
        <dbReference type="ARBA" id="ARBA00022692"/>
    </source>
</evidence>
<protein>
    <recommendedName>
        <fullName evidence="14">EGF-like domain-containing protein</fullName>
    </recommendedName>
</protein>
<comment type="subcellular location">
    <subcellularLocation>
        <location evidence="2">Cell membrane</location>
    </subcellularLocation>
    <subcellularLocation>
        <location evidence="1">Membrane</location>
        <topology evidence="1">Single-pass membrane protein</topology>
    </subcellularLocation>
</comment>
<dbReference type="InterPro" id="IPR057629">
    <property type="entry name" value="Teneurin1-4_GBD"/>
</dbReference>
<sequence length="2902" mass="324454">MEVRAQLPGPGDLVGDRKLRGPVFCMEGLTKNSRLSRQGSRVRRHRSQEWQDYSSSDNEDHHHVDSRAYRYPATADEPYEEQRTPDNRKHGMERGRGRGNINGRSYSHSSMELLTGRNYYSGSDEGLEAVENDVIYQSSTPPILNSSTAMPPQGKYSGYGSLPRQPNQDGTREQQQPSPHPNQQPSGGRESRRGSATALQNATPGTPRGRMSLSLRRGPSSSSTSDNNSDATFTDTEFHAGRRGLQSQSVFGESPPEPAPPAVPPRSMNAMHPMEALGRRARLGYLESECESEPPYLPTMLTSTLNAYASQEINTNSNPAKSHLDEHPEDETELLSSGNRINSSENERIYSPPQQPTPLPRADANSNTGPIPPAKELPTGSLHSSTTVATTISATTNNSTGSSNTGATYSNPIPVFCSTPSSTTGPMVPIANCVNPQLIQPPTAPPPTSGTRRPFKTTTSAFSASAAMASSRFHFRKNCSRKCTWKIATIVLTVVAVILSACVAYFAAVGGIDDALDGASPCIVVEDGRQSGGATGTPLSLLTKDVGHVITPQPVCVVVPRDISEYEELLPGNEDARTLQPQESWNTFFSHPEASFVRLNFSVPHSSRLALLARKNAPPSITSYDIMEVIGDELRRYVRGTLPRQEVSFLHFLEPGTWYFSIINDDSTSVGISFLPSLARDVPTSCPNNCHHHGNCHLGKCHCFPGYIGHDCADSVCPVHCSGRGRYLQGSCRCESGWKGTECNVPVTECEVNDCNNQGVCIAGKCKCRPGYKGPHCEGVDCLDPFCSGHGACVNGQCWCKTGWRGVNCSEADNRLSRCFPDCNKHGVYDLESERCICFDHWAGPDCSRVSFVSPTVAKCGLDCGSNGQCEEGRCRCDNGWTGARCDQKTCDDRCHDHGQCNNGTCVCVQGWMGTHCTLEGCPDTCGGVSRGQCVQEEGQWSCRCNDGWGGKDCKTKQETKCADDKDNDSDGLTDCADSECCLKEECKDSLMCLSAPDPLDILLRKQPPAVTATFYQKMKFLIEEDSVQSYAHRDEYSESQFWTAFAKSRVSVARGQVINKEGTGLIGVRVSVATDPQFGFTLTRVDGWFDILVNGGSAVTLQFQRNPFHPIKRTVLVPWNDIVVMTPVVMSALMDADSSSAPLSSNACLVHDYDHMKPIVYQTWRPVSEGGCTENSAIIAETQVLQESLSIPGSDLHLVYHSSHAHGYLSTIHLQLTPMNITSALRLVHLHIIIEGIFFVKAFEADPEIKFTYAWNKRNVYKQKVYGLTTARVFVGYEYSTCQGIIWTSHSMTLKGYDMDTSELGGWNLDIHHRYNFHEGVLQKGDGTTIYFKQQPRVISTLMGTGHQRPLLCPECNGMAKEAKLLAPVALTSGPDGSVYVGDFNLIRRITPNGQVYTVFRMRTTDMSTHYHITLSPTDGHLYISDPERHQILRINSLDKVEDPESNYDVVVGSGDRCLPRDRDNCGDGKPALEARLSYPKGMAVAVDNTLFFADGSNIRMVDSRGIIHTLIGDHHHKRQWRPIPCSGTLKVEEAKLRWPTDLAINPLDNSLYFIDDHMVLKLTQDHRVMVIAGHPVYCRPQPSHLRTRITGGNLLWSLIGFTFSPTGTMYLAEVDAKNVHRVRMLTSDGELLHFAGREGLCDCEWQNCTCSSKDEGQLAVDTRLLSVTSLTVTGDGVVHIADQGNLKILSAIPYIPAADTNQEYQISFPEHHEIYVFNKYGQHITTRNVLTGMTMYNFHYNVNTSFGKLSAVTDASGNKMAFLRDQGNSLHTIETARGQKCRVQMGKQGTLEVFVDPDNMETVFDYDSNGLLVSRSDAAGRSFFYLYDENGRLTQVIKPSGQEIFLTFDLGPDGASVVSTDQNKGEHSVVTVKGNTVVSQQGSSAVKTTIHQDGVIEVETPWQQGLVWESMPHPVLMGSLPVQAGMFPVPLRLTSFEGEDKNTVSSWNYEIKYKDNNITAVERILAINDTQLLTVEYDWNAGREIVYNSSRRPFLVVQYDGFSRPVQWLPTDTRLPLNLNYERLGRLSTWQQGALSETYAYDRMGHLTEVKSPDAPAMKFNYESKTRPAKITLPSGRIFTYHYDENGGLKYVITPNGTRHTFSAYVSIGFYKLLYTPPGNTGSYVVHFNDQKLPLLKTYPGDLGRALYRYDDRMMLTAIVYGGGMIERNYSDTGFLNFEAWKTQDVDIISEFTYKGSSLIRWKMKFNSPFLLTNAVFTYSYDSMQRLVMIVPKIGNAQLLPLEFSTNLTTGRKEQIGPFRCYERFHNESIISDGVASVTRQIDSLYRLKFLSIVISDKEVYRIDMQYDNRNAVTQSKIYMKHLGVSKVRVQNYSYDEDGQLVEMVGRDHWKFHYDVNGNMVTMQYMGNKIDIQHVTGDRIVSFGETPYVLDGRGFVIQRGEERLVYNTKRQLTRAFRVGRYDIDYYYDGRGRLSVRKDNVGNVTQFFYADPEKPFSVSHIYNNADGRTITLMYDDRNYPMFILLNKESFYIATDHTGSPLLVYDVYGDVVKEIHRGPYGHVLFDSNPNFYLPVDFQGGLLDPMTGLIHFGDRVYDSLVGQWMTPGWDDILKALPNPKRFHLYRFNENDPVNVNHGLKNKLDLKEWIHYQGINLDTLDLAAKEVYNRGSQLSNCVDFEPLFIDLPTVPLISGLTCSVQQKLLRFAQLTSVQKSKVKREQLYDSALPKISTHNVPFGKGITVSNINGRAVVRASARAEIIRKDVFSAVFNNCHILDLHLTFHGLDVFYLVKDNTRRVGDDLNQLQRLGNSAVNTTVHESKQEEIDGLPPSNQPHQVDVRIHSHHAILNIRYGTSPEKERQRLLRHAKRQAVSKRWSQERDIISSNQRGPLKWSEKEKEQILSTGQASGYRGEYYHDVSLYPELADDPSNIYFHKNNDRHNKR</sequence>
<dbReference type="InterPro" id="IPR011042">
    <property type="entry name" value="6-blade_b-propeller_TolB-like"/>
</dbReference>
<dbReference type="Pfam" id="PF25021">
    <property type="entry name" value="TEN_NHL"/>
    <property type="match status" value="1"/>
</dbReference>
<accession>A0AAV1YWS0</accession>
<organism evidence="15 16">
    <name type="scientific">Larinioides sclopetarius</name>
    <dbReference type="NCBI Taxonomy" id="280406"/>
    <lineage>
        <taxon>Eukaryota</taxon>
        <taxon>Metazoa</taxon>
        <taxon>Ecdysozoa</taxon>
        <taxon>Arthropoda</taxon>
        <taxon>Chelicerata</taxon>
        <taxon>Arachnida</taxon>
        <taxon>Araneae</taxon>
        <taxon>Araneomorphae</taxon>
        <taxon>Entelegynae</taxon>
        <taxon>Araneoidea</taxon>
        <taxon>Araneidae</taxon>
        <taxon>Larinioides</taxon>
    </lineage>
</organism>
<feature type="domain" description="EGF-like" evidence="14">
    <location>
        <begin position="746"/>
        <end position="778"/>
    </location>
</feature>
<feature type="compositionally biased region" description="Basic and acidic residues" evidence="12">
    <location>
        <begin position="58"/>
        <end position="68"/>
    </location>
</feature>
<keyword evidence="9 13" id="KW-0472">Membrane</keyword>
<evidence type="ECO:0000256" key="3">
    <source>
        <dbReference type="ARBA" id="ARBA00009385"/>
    </source>
</evidence>
<dbReference type="Gene3D" id="2.180.10.10">
    <property type="entry name" value="RHS repeat-associated core"/>
    <property type="match status" value="2"/>
</dbReference>
<comment type="similarity">
    <text evidence="3">Belongs to the tenascin family. Teneurin subfamily.</text>
</comment>
<dbReference type="GO" id="GO:0008045">
    <property type="term" value="P:motor neuron axon guidance"/>
    <property type="evidence" value="ECO:0007669"/>
    <property type="project" value="TreeGrafter"/>
</dbReference>
<dbReference type="PROSITE" id="PS01186">
    <property type="entry name" value="EGF_2"/>
    <property type="match status" value="3"/>
</dbReference>